<keyword evidence="3" id="KW-0614">Plasmid</keyword>
<gene>
    <name evidence="3" type="ORF">EP51_44910</name>
</gene>
<dbReference type="Gene3D" id="1.20.1260.10">
    <property type="match status" value="1"/>
</dbReference>
<feature type="chain" id="PRO_5001712080" description="DUF305 domain-containing protein" evidence="1">
    <location>
        <begin position="18"/>
        <end position="219"/>
    </location>
</feature>
<dbReference type="InterPro" id="IPR005183">
    <property type="entry name" value="DUF305_CopM-like"/>
</dbReference>
<dbReference type="Proteomes" id="UP000028488">
    <property type="component" value="Plasmid pPDG3"/>
</dbReference>
<geneLocation type="plasmid" evidence="3 4">
    <name>pPDG3</name>
</geneLocation>
<dbReference type="PANTHER" id="PTHR36933">
    <property type="entry name" value="SLL0788 PROTEIN"/>
    <property type="match status" value="1"/>
</dbReference>
<keyword evidence="1" id="KW-0732">Signal</keyword>
<dbReference type="RefSeq" id="WP_128643869.1">
    <property type="nucleotide sequence ID" value="NZ_CP008950.1"/>
</dbReference>
<dbReference type="PROSITE" id="PS51257">
    <property type="entry name" value="PROKAR_LIPOPROTEIN"/>
    <property type="match status" value="1"/>
</dbReference>
<evidence type="ECO:0000259" key="2">
    <source>
        <dbReference type="Pfam" id="PF03713"/>
    </source>
</evidence>
<evidence type="ECO:0000256" key="1">
    <source>
        <dbReference type="SAM" id="SignalP"/>
    </source>
</evidence>
<feature type="signal peptide" evidence="1">
    <location>
        <begin position="1"/>
        <end position="17"/>
    </location>
</feature>
<reference evidence="3 4" key="1">
    <citation type="submission" date="2014-07" db="EMBL/GenBank/DDBJ databases">
        <title>Genome Sequence of Rhodococcus opacus Strain R7, a Biodegrader of Mono- and Polycyclic Aromatic Hydrocarbons.</title>
        <authorList>
            <person name="Di Gennaro P."/>
            <person name="Zampolli J."/>
            <person name="Presti I."/>
            <person name="Cappelletti M."/>
            <person name="D'Ursi P."/>
            <person name="Orro A."/>
            <person name="Mezzelani A."/>
            <person name="Milanesi L."/>
        </authorList>
    </citation>
    <scope>NUCLEOTIDE SEQUENCE [LARGE SCALE GENOMIC DNA]</scope>
    <source>
        <strain evidence="3 4">R7</strain>
        <plasmid evidence="3">pPDG3</plasmid>
    </source>
</reference>
<proteinExistence type="predicted"/>
<organism evidence="3 4">
    <name type="scientific">Rhodococcus opacus</name>
    <name type="common">Nocardia opaca</name>
    <dbReference type="NCBI Taxonomy" id="37919"/>
    <lineage>
        <taxon>Bacteria</taxon>
        <taxon>Bacillati</taxon>
        <taxon>Actinomycetota</taxon>
        <taxon>Actinomycetes</taxon>
        <taxon>Mycobacteriales</taxon>
        <taxon>Nocardiaceae</taxon>
        <taxon>Rhodococcus</taxon>
    </lineage>
</organism>
<accession>A0A076F663</accession>
<sequence>MWSKRSTPIKLALTVGAATGILVIAGCSDNSGGGHDMSQMSNTTTTAAAAAASGAAQTSVAFNEADVMFLQMMYPHHAQAVEMADMVEGRTTNPQVLELAGAVTSAQGPEMEQITSLLAQWGKPAPAADGGSMDGMDHGGGGTSGMMTAEQMTELAGKSGADFDTAWLTMMVEHHSGAIEMAQTELADGRNADAKQLATDVIGAQQAEITTMNALLQQN</sequence>
<feature type="domain" description="DUF305" evidence="2">
    <location>
        <begin position="66"/>
        <end position="216"/>
    </location>
</feature>
<dbReference type="PANTHER" id="PTHR36933:SF1">
    <property type="entry name" value="SLL0788 PROTEIN"/>
    <property type="match status" value="1"/>
</dbReference>
<dbReference type="AlphaFoldDB" id="A0A076F663"/>
<dbReference type="Pfam" id="PF03713">
    <property type="entry name" value="DUF305"/>
    <property type="match status" value="1"/>
</dbReference>
<dbReference type="InterPro" id="IPR012347">
    <property type="entry name" value="Ferritin-like"/>
</dbReference>
<evidence type="ECO:0000313" key="4">
    <source>
        <dbReference type="Proteomes" id="UP000028488"/>
    </source>
</evidence>
<dbReference type="EMBL" id="CP008950">
    <property type="protein sequence ID" value="AII11189.1"/>
    <property type="molecule type" value="Genomic_DNA"/>
</dbReference>
<protein>
    <recommendedName>
        <fullName evidence="2">DUF305 domain-containing protein</fullName>
    </recommendedName>
</protein>
<name>A0A076F663_RHOOP</name>
<evidence type="ECO:0000313" key="3">
    <source>
        <dbReference type="EMBL" id="AII11189.1"/>
    </source>
</evidence>